<feature type="compositionally biased region" description="Basic and acidic residues" evidence="1">
    <location>
        <begin position="589"/>
        <end position="598"/>
    </location>
</feature>
<feature type="compositionally biased region" description="Low complexity" evidence="1">
    <location>
        <begin position="1"/>
        <end position="28"/>
    </location>
</feature>
<dbReference type="OrthoDB" id="45753at2759"/>
<dbReference type="AlphaFoldDB" id="A0A9K3PH88"/>
<evidence type="ECO:0000313" key="3">
    <source>
        <dbReference type="EMBL" id="KAG7347293.1"/>
    </source>
</evidence>
<feature type="domain" description="Fungal lipase-type" evidence="2">
    <location>
        <begin position="307"/>
        <end position="433"/>
    </location>
</feature>
<feature type="compositionally biased region" description="Acidic residues" evidence="1">
    <location>
        <begin position="74"/>
        <end position="86"/>
    </location>
</feature>
<protein>
    <submittedName>
        <fullName evidence="3">Lipase class 3</fullName>
    </submittedName>
</protein>
<dbReference type="EMBL" id="JAGRRH010000020">
    <property type="protein sequence ID" value="KAG7347293.1"/>
    <property type="molecule type" value="Genomic_DNA"/>
</dbReference>
<dbReference type="PANTHER" id="PTHR46023:SF6">
    <property type="entry name" value="LIPASE CLASS 3 FAMILY PROTEIN"/>
    <property type="match status" value="1"/>
</dbReference>
<comment type="caution">
    <text evidence="3">The sequence shown here is derived from an EMBL/GenBank/DDBJ whole genome shotgun (WGS) entry which is preliminary data.</text>
</comment>
<evidence type="ECO:0000259" key="2">
    <source>
        <dbReference type="Pfam" id="PF01764"/>
    </source>
</evidence>
<evidence type="ECO:0000313" key="4">
    <source>
        <dbReference type="Proteomes" id="UP000693970"/>
    </source>
</evidence>
<accession>A0A9K3PH88</accession>
<keyword evidence="4" id="KW-1185">Reference proteome</keyword>
<dbReference type="PANTHER" id="PTHR46023">
    <property type="entry name" value="LIPASE CLASS 3 PROTEIN-LIKE"/>
    <property type="match status" value="1"/>
</dbReference>
<sequence length="598" mass="67106">MSSSSYSSPPEDPSTTSKNSNNSNNNNHDNARNDDDKSSLVSKISFHLFGSKNEDDESNQKLMEQMVLKRTDVDGDGDDDDDEDATETAKDTEQDSNNTDENEAKLNVWTAVAKIMTGQQHVNMDTVVEIVSAAMAQQEGELSDTKSTLSAEDFKLVIQKVFEQFKGNFEDVPVDKIDPLAFLYYLEGQDARKNPSWKRRLHRFMPSIKMETVYGLHDALYLSQLAYVDTIDHVQLGLQNYKGAKYELVYCTTQGNPQQPAHFIVIKKEGSVPDADPNALRKPNKNDSKRGSIFPFFSRNTSYIEVVLVVRGTKTLEDVVSDALLEASPYRDGCAHDGVCQSGRYLVETHTDLLMKILKMSGRDKINLTLLGHSLGAGAAAIACMEFNDNDKIEATCIGFGCPALVNKEMSEEWKDKIITVISDSDCVSRMSGATAANLLMDLCEFQYEEYAMNDVTQFVNMISENASYLLPTDKKESVMKWFSDQIHKNAKPLKDLPRREVILYPPGKCIHFYRDGVGIAAVEVPCTLFNEFDVTRTMVDDHLVPTGYNALLLEAMRSHLKDTQFQFRNDVMELFQMTKEGEEVGDDDDKKKEGGKK</sequence>
<reference evidence="3" key="2">
    <citation type="submission" date="2021-04" db="EMBL/GenBank/DDBJ databases">
        <authorList>
            <person name="Podell S."/>
        </authorList>
    </citation>
    <scope>NUCLEOTIDE SEQUENCE</scope>
    <source>
        <strain evidence="3">Hildebrandi</strain>
    </source>
</reference>
<dbReference type="GO" id="GO:0006629">
    <property type="term" value="P:lipid metabolic process"/>
    <property type="evidence" value="ECO:0007669"/>
    <property type="project" value="InterPro"/>
</dbReference>
<organism evidence="3 4">
    <name type="scientific">Nitzschia inconspicua</name>
    <dbReference type="NCBI Taxonomy" id="303405"/>
    <lineage>
        <taxon>Eukaryota</taxon>
        <taxon>Sar</taxon>
        <taxon>Stramenopiles</taxon>
        <taxon>Ochrophyta</taxon>
        <taxon>Bacillariophyta</taxon>
        <taxon>Bacillariophyceae</taxon>
        <taxon>Bacillariophycidae</taxon>
        <taxon>Bacillariales</taxon>
        <taxon>Bacillariaceae</taxon>
        <taxon>Nitzschia</taxon>
    </lineage>
</organism>
<proteinExistence type="predicted"/>
<gene>
    <name evidence="3" type="ORF">IV203_015998</name>
</gene>
<name>A0A9K3PH88_9STRA</name>
<feature type="region of interest" description="Disordered" evidence="1">
    <location>
        <begin position="1"/>
        <end position="104"/>
    </location>
</feature>
<dbReference type="InterPro" id="IPR002921">
    <property type="entry name" value="Fungal_lipase-type"/>
</dbReference>
<dbReference type="Proteomes" id="UP000693970">
    <property type="component" value="Unassembled WGS sequence"/>
</dbReference>
<evidence type="ECO:0000256" key="1">
    <source>
        <dbReference type="SAM" id="MobiDB-lite"/>
    </source>
</evidence>
<dbReference type="Pfam" id="PF01764">
    <property type="entry name" value="Lipase_3"/>
    <property type="match status" value="1"/>
</dbReference>
<feature type="compositionally biased region" description="Basic and acidic residues" evidence="1">
    <location>
        <begin position="29"/>
        <end position="38"/>
    </location>
</feature>
<reference evidence="3" key="1">
    <citation type="journal article" date="2021" name="Sci. Rep.">
        <title>Diploid genomic architecture of Nitzschia inconspicua, an elite biomass production diatom.</title>
        <authorList>
            <person name="Oliver A."/>
            <person name="Podell S."/>
            <person name="Pinowska A."/>
            <person name="Traller J.C."/>
            <person name="Smith S.R."/>
            <person name="McClure R."/>
            <person name="Beliaev A."/>
            <person name="Bohutskyi P."/>
            <person name="Hill E.A."/>
            <person name="Rabines A."/>
            <person name="Zheng H."/>
            <person name="Allen L.Z."/>
            <person name="Kuo A."/>
            <person name="Grigoriev I.V."/>
            <person name="Allen A.E."/>
            <person name="Hazlebeck D."/>
            <person name="Allen E.E."/>
        </authorList>
    </citation>
    <scope>NUCLEOTIDE SEQUENCE</scope>
    <source>
        <strain evidence="3">Hildebrandi</strain>
    </source>
</reference>
<feature type="region of interest" description="Disordered" evidence="1">
    <location>
        <begin position="579"/>
        <end position="598"/>
    </location>
</feature>